<dbReference type="GO" id="GO:0030170">
    <property type="term" value="F:pyridoxal phosphate binding"/>
    <property type="evidence" value="ECO:0007669"/>
    <property type="project" value="InterPro"/>
</dbReference>
<keyword evidence="3 5" id="KW-0456">Lyase</keyword>
<dbReference type="GO" id="GO:0006565">
    <property type="term" value="P:L-serine catabolic process"/>
    <property type="evidence" value="ECO:0007669"/>
    <property type="project" value="TreeGrafter"/>
</dbReference>
<organism evidence="5 6">
    <name type="scientific">Megamonas hypermegale</name>
    <dbReference type="NCBI Taxonomy" id="158847"/>
    <lineage>
        <taxon>Bacteria</taxon>
        <taxon>Bacillati</taxon>
        <taxon>Bacillota</taxon>
        <taxon>Negativicutes</taxon>
        <taxon>Selenomonadales</taxon>
        <taxon>Selenomonadaceae</taxon>
        <taxon>Megamonas</taxon>
    </lineage>
</organism>
<protein>
    <submittedName>
        <fullName evidence="5">Threonine synthase</fullName>
        <ecNumber evidence="5">4.2.3.1</ecNumber>
    </submittedName>
</protein>
<dbReference type="STRING" id="1122216.GCA_000423385_01971"/>
<evidence type="ECO:0000256" key="3">
    <source>
        <dbReference type="ARBA" id="ARBA00023239"/>
    </source>
</evidence>
<dbReference type="PROSITE" id="PS00165">
    <property type="entry name" value="DEHYDRATASE_SER_THR"/>
    <property type="match status" value="1"/>
</dbReference>
<reference evidence="5 6" key="1">
    <citation type="submission" date="2018-06" db="EMBL/GenBank/DDBJ databases">
        <authorList>
            <consortium name="Pathogen Informatics"/>
            <person name="Doyle S."/>
        </authorList>
    </citation>
    <scope>NUCLEOTIDE SEQUENCE [LARGE SCALE GENOMIC DNA]</scope>
    <source>
        <strain evidence="5 6">NCTC10571</strain>
    </source>
</reference>
<dbReference type="RefSeq" id="WP_008539063.1">
    <property type="nucleotide sequence ID" value="NZ_UGPP01000001.1"/>
</dbReference>
<dbReference type="PANTHER" id="PTHR48078:SF6">
    <property type="entry name" value="L-THREONINE DEHYDRATASE CATABOLIC TDCB"/>
    <property type="match status" value="1"/>
</dbReference>
<comment type="cofactor">
    <cofactor evidence="1">
        <name>pyridoxal 5'-phosphate</name>
        <dbReference type="ChEBI" id="CHEBI:597326"/>
    </cofactor>
</comment>
<feature type="domain" description="Tryptophan synthase beta chain-like PALP" evidence="4">
    <location>
        <begin position="42"/>
        <end position="329"/>
    </location>
</feature>
<dbReference type="GO" id="GO:0003941">
    <property type="term" value="F:L-serine ammonia-lyase activity"/>
    <property type="evidence" value="ECO:0007669"/>
    <property type="project" value="TreeGrafter"/>
</dbReference>
<evidence type="ECO:0000313" key="6">
    <source>
        <dbReference type="Proteomes" id="UP000255234"/>
    </source>
</evidence>
<dbReference type="GeneID" id="62777628"/>
<keyword evidence="2" id="KW-0663">Pyridoxal phosphate</keyword>
<dbReference type="GO" id="GO:0006567">
    <property type="term" value="P:L-threonine catabolic process"/>
    <property type="evidence" value="ECO:0007669"/>
    <property type="project" value="TreeGrafter"/>
</dbReference>
<dbReference type="InterPro" id="IPR036052">
    <property type="entry name" value="TrpB-like_PALP_sf"/>
</dbReference>
<evidence type="ECO:0000256" key="1">
    <source>
        <dbReference type="ARBA" id="ARBA00001933"/>
    </source>
</evidence>
<sequence length="339" mass="37676">MHFYCEKCKKEYPLNSISYHCSCGGLFRLYKNNTDPITPEVSIGEIETPLIPIKFGKQEFFFKMENLNPTGSFKARGAKTMISILKNLGIKHIIEDSSGNAASAIAAYAAAANMKCTAYVPENIAEGKLKQIETFGAQIRLVIGNRDTAAKTAQKEATKSKTYYASHVYNPLFFEGIKSLAYEIYHQLNDHVPEYIFLPVGNGTMLLGLYYGFEEIGRLPKFIAVQSENCCPLYNAFKKKRKGSKVGYTIADSIRVEKPMRLKEMLMAITRSNGEVLTVDDEEIIEAQHQVGRKGIYIEPTAAASVAGALKYFKKGKPDNYRVIIPITGAGINTSSNKD</sequence>
<dbReference type="GO" id="GO:0009097">
    <property type="term" value="P:isoleucine biosynthetic process"/>
    <property type="evidence" value="ECO:0007669"/>
    <property type="project" value="TreeGrafter"/>
</dbReference>
<gene>
    <name evidence="5" type="primary">thrC_1</name>
    <name evidence="5" type="ORF">NCTC10571_00264</name>
</gene>
<dbReference type="EC" id="4.2.3.1" evidence="5"/>
<dbReference type="InterPro" id="IPR050147">
    <property type="entry name" value="Ser/Thr_Dehydratase"/>
</dbReference>
<dbReference type="SUPFAM" id="SSF53686">
    <property type="entry name" value="Tryptophan synthase beta subunit-like PLP-dependent enzymes"/>
    <property type="match status" value="1"/>
</dbReference>
<dbReference type="PANTHER" id="PTHR48078">
    <property type="entry name" value="THREONINE DEHYDRATASE, MITOCHONDRIAL-RELATED"/>
    <property type="match status" value="1"/>
</dbReference>
<dbReference type="InterPro" id="IPR000634">
    <property type="entry name" value="Ser/Thr_deHydtase_PyrdxlP-BS"/>
</dbReference>
<dbReference type="Pfam" id="PF00291">
    <property type="entry name" value="PALP"/>
    <property type="match status" value="1"/>
</dbReference>
<dbReference type="Proteomes" id="UP000255234">
    <property type="component" value="Unassembled WGS sequence"/>
</dbReference>
<name>A0A378NP08_9FIRM</name>
<evidence type="ECO:0000259" key="4">
    <source>
        <dbReference type="Pfam" id="PF00291"/>
    </source>
</evidence>
<dbReference type="EMBL" id="UGPP01000001">
    <property type="protein sequence ID" value="STY70153.1"/>
    <property type="molecule type" value="Genomic_DNA"/>
</dbReference>
<evidence type="ECO:0000256" key="2">
    <source>
        <dbReference type="ARBA" id="ARBA00022898"/>
    </source>
</evidence>
<dbReference type="Gene3D" id="3.40.50.1100">
    <property type="match status" value="2"/>
</dbReference>
<accession>A0A378NP08</accession>
<dbReference type="AlphaFoldDB" id="A0A378NP08"/>
<dbReference type="GO" id="GO:0004795">
    <property type="term" value="F:threonine synthase activity"/>
    <property type="evidence" value="ECO:0007669"/>
    <property type="project" value="UniProtKB-EC"/>
</dbReference>
<dbReference type="InterPro" id="IPR001926">
    <property type="entry name" value="TrpB-like_PALP"/>
</dbReference>
<proteinExistence type="predicted"/>
<dbReference type="GO" id="GO:0004794">
    <property type="term" value="F:threonine deaminase activity"/>
    <property type="evidence" value="ECO:0007669"/>
    <property type="project" value="TreeGrafter"/>
</dbReference>
<evidence type="ECO:0000313" key="5">
    <source>
        <dbReference type="EMBL" id="STY70153.1"/>
    </source>
</evidence>